<evidence type="ECO:0000256" key="3">
    <source>
        <dbReference type="ARBA" id="ARBA00023004"/>
    </source>
</evidence>
<feature type="compositionally biased region" description="Basic residues" evidence="4">
    <location>
        <begin position="198"/>
        <end position="209"/>
    </location>
</feature>
<dbReference type="InterPro" id="IPR026992">
    <property type="entry name" value="DIOX_N"/>
</dbReference>
<dbReference type="GO" id="GO:0046872">
    <property type="term" value="F:metal ion binding"/>
    <property type="evidence" value="ECO:0007669"/>
    <property type="project" value="UniProtKB-KW"/>
</dbReference>
<keyword evidence="2" id="KW-0560">Oxidoreductase</keyword>
<evidence type="ECO:0000256" key="1">
    <source>
        <dbReference type="ARBA" id="ARBA00022723"/>
    </source>
</evidence>
<dbReference type="OrthoDB" id="288590at2759"/>
<reference evidence="7" key="1">
    <citation type="journal article" date="2019" name="Nat. Commun.">
        <title>The genome of broomcorn millet.</title>
        <authorList>
            <person name="Zou C."/>
            <person name="Miki D."/>
            <person name="Li D."/>
            <person name="Tang Q."/>
            <person name="Xiao L."/>
            <person name="Rajput S."/>
            <person name="Deng P."/>
            <person name="Jia W."/>
            <person name="Huang R."/>
            <person name="Zhang M."/>
            <person name="Sun Y."/>
            <person name="Hu J."/>
            <person name="Fu X."/>
            <person name="Schnable P.S."/>
            <person name="Li F."/>
            <person name="Zhang H."/>
            <person name="Feng B."/>
            <person name="Zhu X."/>
            <person name="Liu R."/>
            <person name="Schnable J.C."/>
            <person name="Zhu J.-K."/>
            <person name="Zhang H."/>
        </authorList>
    </citation>
    <scope>NUCLEOTIDE SEQUENCE [LARGE SCALE GENOMIC DNA]</scope>
</reference>
<gene>
    <name evidence="6" type="ORF">C2845_PM02G18000</name>
</gene>
<feature type="region of interest" description="Disordered" evidence="4">
    <location>
        <begin position="159"/>
        <end position="209"/>
    </location>
</feature>
<sequence length="209" mass="21982">MASPSPPADRSALLKAFDESRTGVRGLVESGVSSVPEIFLHPDPYASLPLAPPGVSIPIVDLSLPAPKAAAAVAAAARDSGFFHLVNYHHLHPALITSDYPGRALAAVRAFNELPSPERAKHYARAPVDGGVSYSSNVDLFRSPSASWRDTMEVENADPACIPAASAPSSSSGTRRPPPWGAPCWASSPRASASAGTRRWRRSPASRAR</sequence>
<keyword evidence="3" id="KW-0408">Iron</keyword>
<evidence type="ECO:0000259" key="5">
    <source>
        <dbReference type="Pfam" id="PF14226"/>
    </source>
</evidence>
<dbReference type="Pfam" id="PF14226">
    <property type="entry name" value="DIOX_N"/>
    <property type="match status" value="1"/>
</dbReference>
<dbReference type="InterPro" id="IPR027443">
    <property type="entry name" value="IPNS-like_sf"/>
</dbReference>
<proteinExistence type="predicted"/>
<name>A0A3L6S5H9_PANMI</name>
<dbReference type="STRING" id="4540.A0A3L6S5H9"/>
<feature type="domain" description="Non-haem dioxygenase N-terminal" evidence="5">
    <location>
        <begin position="57"/>
        <end position="161"/>
    </location>
</feature>
<dbReference type="EMBL" id="PQIB02000005">
    <property type="protein sequence ID" value="RLN15563.1"/>
    <property type="molecule type" value="Genomic_DNA"/>
</dbReference>
<dbReference type="Proteomes" id="UP000275267">
    <property type="component" value="Unassembled WGS sequence"/>
</dbReference>
<comment type="caution">
    <text evidence="6">The sequence shown here is derived from an EMBL/GenBank/DDBJ whole genome shotgun (WGS) entry which is preliminary data.</text>
</comment>
<organism evidence="6 7">
    <name type="scientific">Panicum miliaceum</name>
    <name type="common">Proso millet</name>
    <name type="synonym">Broomcorn millet</name>
    <dbReference type="NCBI Taxonomy" id="4540"/>
    <lineage>
        <taxon>Eukaryota</taxon>
        <taxon>Viridiplantae</taxon>
        <taxon>Streptophyta</taxon>
        <taxon>Embryophyta</taxon>
        <taxon>Tracheophyta</taxon>
        <taxon>Spermatophyta</taxon>
        <taxon>Magnoliopsida</taxon>
        <taxon>Liliopsida</taxon>
        <taxon>Poales</taxon>
        <taxon>Poaceae</taxon>
        <taxon>PACMAD clade</taxon>
        <taxon>Panicoideae</taxon>
        <taxon>Panicodae</taxon>
        <taxon>Paniceae</taxon>
        <taxon>Panicinae</taxon>
        <taxon>Panicum</taxon>
        <taxon>Panicum sect. Panicum</taxon>
    </lineage>
</organism>
<feature type="compositionally biased region" description="Low complexity" evidence="4">
    <location>
        <begin position="159"/>
        <end position="175"/>
    </location>
</feature>
<dbReference type="Gene3D" id="2.60.120.330">
    <property type="entry name" value="B-lactam Antibiotic, Isopenicillin N Synthase, Chain"/>
    <property type="match status" value="1"/>
</dbReference>
<evidence type="ECO:0000256" key="2">
    <source>
        <dbReference type="ARBA" id="ARBA00023002"/>
    </source>
</evidence>
<evidence type="ECO:0000313" key="7">
    <source>
        <dbReference type="Proteomes" id="UP000275267"/>
    </source>
</evidence>
<accession>A0A3L6S5H9</accession>
<protein>
    <recommendedName>
        <fullName evidence="5">Non-haem dioxygenase N-terminal domain-containing protein</fullName>
    </recommendedName>
</protein>
<dbReference type="GO" id="GO:0016491">
    <property type="term" value="F:oxidoreductase activity"/>
    <property type="evidence" value="ECO:0007669"/>
    <property type="project" value="UniProtKB-KW"/>
</dbReference>
<evidence type="ECO:0000256" key="4">
    <source>
        <dbReference type="SAM" id="MobiDB-lite"/>
    </source>
</evidence>
<evidence type="ECO:0000313" key="6">
    <source>
        <dbReference type="EMBL" id="RLN15563.1"/>
    </source>
</evidence>
<keyword evidence="1" id="KW-0479">Metal-binding</keyword>
<keyword evidence="7" id="KW-1185">Reference proteome</keyword>
<dbReference type="AlphaFoldDB" id="A0A3L6S5H9"/>
<dbReference type="SUPFAM" id="SSF51197">
    <property type="entry name" value="Clavaminate synthase-like"/>
    <property type="match status" value="1"/>
</dbReference>